<dbReference type="RefSeq" id="WP_020421961.1">
    <property type="nucleotide sequence ID" value="NZ_BAABCM010000010.1"/>
</dbReference>
<dbReference type="Pfam" id="PF21597">
    <property type="entry name" value="TetR_C_43"/>
    <property type="match status" value="1"/>
</dbReference>
<evidence type="ECO:0000259" key="5">
    <source>
        <dbReference type="PROSITE" id="PS50977"/>
    </source>
</evidence>
<dbReference type="PANTHER" id="PTHR30055:SF234">
    <property type="entry name" value="HTH-TYPE TRANSCRIPTIONAL REGULATOR BETI"/>
    <property type="match status" value="1"/>
</dbReference>
<organism evidence="6 7">
    <name type="scientific">Amycolatopsis tucumanensis</name>
    <dbReference type="NCBI Taxonomy" id="401106"/>
    <lineage>
        <taxon>Bacteria</taxon>
        <taxon>Bacillati</taxon>
        <taxon>Actinomycetota</taxon>
        <taxon>Actinomycetes</taxon>
        <taxon>Pseudonocardiales</taxon>
        <taxon>Pseudonocardiaceae</taxon>
        <taxon>Amycolatopsis</taxon>
    </lineage>
</organism>
<dbReference type="Proteomes" id="UP001501624">
    <property type="component" value="Unassembled WGS sequence"/>
</dbReference>
<protein>
    <submittedName>
        <fullName evidence="6">TetR/AcrR family transcriptional regulator</fullName>
    </submittedName>
</protein>
<dbReference type="PRINTS" id="PR00455">
    <property type="entry name" value="HTHTETR"/>
</dbReference>
<dbReference type="SUPFAM" id="SSF48498">
    <property type="entry name" value="Tetracyclin repressor-like, C-terminal domain"/>
    <property type="match status" value="1"/>
</dbReference>
<dbReference type="SUPFAM" id="SSF46689">
    <property type="entry name" value="Homeodomain-like"/>
    <property type="match status" value="1"/>
</dbReference>
<reference evidence="7" key="1">
    <citation type="journal article" date="2019" name="Int. J. Syst. Evol. Microbiol.">
        <title>The Global Catalogue of Microorganisms (GCM) 10K type strain sequencing project: providing services to taxonomists for standard genome sequencing and annotation.</title>
        <authorList>
            <consortium name="The Broad Institute Genomics Platform"/>
            <consortium name="The Broad Institute Genome Sequencing Center for Infectious Disease"/>
            <person name="Wu L."/>
            <person name="Ma J."/>
        </authorList>
    </citation>
    <scope>NUCLEOTIDE SEQUENCE [LARGE SCALE GENOMIC DNA]</scope>
    <source>
        <strain evidence="7">JCM 17017</strain>
    </source>
</reference>
<dbReference type="InterPro" id="IPR036271">
    <property type="entry name" value="Tet_transcr_reg_TetR-rel_C_sf"/>
</dbReference>
<evidence type="ECO:0000313" key="6">
    <source>
        <dbReference type="EMBL" id="GAA3834427.1"/>
    </source>
</evidence>
<dbReference type="InterPro" id="IPR009057">
    <property type="entry name" value="Homeodomain-like_sf"/>
</dbReference>
<proteinExistence type="predicted"/>
<dbReference type="PROSITE" id="PS50977">
    <property type="entry name" value="HTH_TETR_2"/>
    <property type="match status" value="1"/>
</dbReference>
<evidence type="ECO:0000256" key="3">
    <source>
        <dbReference type="ARBA" id="ARBA00023163"/>
    </source>
</evidence>
<dbReference type="InterPro" id="IPR050109">
    <property type="entry name" value="HTH-type_TetR-like_transc_reg"/>
</dbReference>
<dbReference type="InterPro" id="IPR049445">
    <property type="entry name" value="TetR_SbtR-like_C"/>
</dbReference>
<dbReference type="Gene3D" id="1.10.357.10">
    <property type="entry name" value="Tetracycline Repressor, domain 2"/>
    <property type="match status" value="1"/>
</dbReference>
<dbReference type="InterPro" id="IPR001647">
    <property type="entry name" value="HTH_TetR"/>
</dbReference>
<dbReference type="Pfam" id="PF00440">
    <property type="entry name" value="TetR_N"/>
    <property type="match status" value="1"/>
</dbReference>
<feature type="DNA-binding region" description="H-T-H motif" evidence="4">
    <location>
        <begin position="34"/>
        <end position="53"/>
    </location>
</feature>
<comment type="caution">
    <text evidence="6">The sequence shown here is derived from an EMBL/GenBank/DDBJ whole genome shotgun (WGS) entry which is preliminary data.</text>
</comment>
<feature type="domain" description="HTH tetR-type" evidence="5">
    <location>
        <begin position="12"/>
        <end position="71"/>
    </location>
</feature>
<dbReference type="PANTHER" id="PTHR30055">
    <property type="entry name" value="HTH-TYPE TRANSCRIPTIONAL REGULATOR RUTR"/>
    <property type="match status" value="1"/>
</dbReference>
<sequence>MSSTRPLRADARRNYERLLAEAHTAFAEFGVDASLEEIARRAGVGIGTLYRHFPTREALLVALLGERFEAQARAAEELLEDRDPLDALRTFARSLLDAATTFRGLADATAEALNDETSDLHAACAGMRAAVARLVARAQESGQLRADLKPDEVLLMVHAAGWAGEHAGTPDRLLDLVFAGLRSR</sequence>
<evidence type="ECO:0000256" key="4">
    <source>
        <dbReference type="PROSITE-ProRule" id="PRU00335"/>
    </source>
</evidence>
<keyword evidence="7" id="KW-1185">Reference proteome</keyword>
<evidence type="ECO:0000256" key="1">
    <source>
        <dbReference type="ARBA" id="ARBA00023015"/>
    </source>
</evidence>
<keyword evidence="1" id="KW-0805">Transcription regulation</keyword>
<keyword evidence="2 4" id="KW-0238">DNA-binding</keyword>
<name>A0ABP7J5B8_9PSEU</name>
<evidence type="ECO:0000256" key="2">
    <source>
        <dbReference type="ARBA" id="ARBA00023125"/>
    </source>
</evidence>
<dbReference type="EMBL" id="BAABCM010000010">
    <property type="protein sequence ID" value="GAA3834427.1"/>
    <property type="molecule type" value="Genomic_DNA"/>
</dbReference>
<gene>
    <name evidence="6" type="ORF">GCM10022380_60950</name>
</gene>
<keyword evidence="3" id="KW-0804">Transcription</keyword>
<evidence type="ECO:0000313" key="7">
    <source>
        <dbReference type="Proteomes" id="UP001501624"/>
    </source>
</evidence>
<accession>A0ABP7J5B8</accession>